<gene>
    <name evidence="5" type="ORF">DD666_06260</name>
</gene>
<dbReference type="PANTHER" id="PTHR11360">
    <property type="entry name" value="MONOCARBOXYLATE TRANSPORTER"/>
    <property type="match status" value="1"/>
</dbReference>
<sequence length="407" mass="42425">MAIKLALPGQTREWDRHLMAVIASLGLTQIIGYGTLYYAFSILASDMAADLGWSVEWVFGVLSAALLAGGLMAPWIGIWIDRFGAGRVMTLGSGLAAVALIACATATNHIVFVIALIAIEITANLVQYAAAFALLVQKYPLTAQRSITYLTLIGGFASTIFWPITTALHAQLSWQNVYYIFAAINLLVCLPIHAWLAGGARQGKARIESEVKVLSGRLVGPARHTGFVLMVIAFALQSLVASAILVHMVPLLSGLGLGATAALVGTLFGPAQVLSRLTNMVFGGNLSPVTLATVASALMCTAIAVLNSSAPSVAGAITFAILFGLGNGLFSIVAGTLPLVLFGSQGYGRLQGKITSARLTVSAVAPFALAFGMINIGIQWALAITMALGAGAIVAYVLIMRLVPKVQ</sequence>
<proteinExistence type="predicted"/>
<feature type="transmembrane region" description="Helical" evidence="4">
    <location>
        <begin position="227"/>
        <end position="249"/>
    </location>
</feature>
<feature type="transmembrane region" description="Helical" evidence="4">
    <location>
        <begin position="21"/>
        <end position="45"/>
    </location>
</feature>
<dbReference type="EMBL" id="DOEK01000010">
    <property type="protein sequence ID" value="HBP29004.1"/>
    <property type="molecule type" value="Genomic_DNA"/>
</dbReference>
<keyword evidence="1 4" id="KW-0812">Transmembrane</keyword>
<dbReference type="InterPro" id="IPR036259">
    <property type="entry name" value="MFS_trans_sf"/>
</dbReference>
<name>A0A356LDK8_9BURK</name>
<evidence type="ECO:0000313" key="5">
    <source>
        <dbReference type="EMBL" id="HBP29004.1"/>
    </source>
</evidence>
<feature type="transmembrane region" description="Helical" evidence="4">
    <location>
        <begin position="380"/>
        <end position="399"/>
    </location>
</feature>
<evidence type="ECO:0000256" key="1">
    <source>
        <dbReference type="ARBA" id="ARBA00022692"/>
    </source>
</evidence>
<dbReference type="PANTHER" id="PTHR11360:SF308">
    <property type="entry name" value="BLL3089 PROTEIN"/>
    <property type="match status" value="1"/>
</dbReference>
<dbReference type="InterPro" id="IPR050327">
    <property type="entry name" value="Proton-linked_MCT"/>
</dbReference>
<feature type="transmembrane region" description="Helical" evidence="4">
    <location>
        <begin position="255"/>
        <end position="274"/>
    </location>
</feature>
<accession>A0A356LDK8</accession>
<evidence type="ECO:0000313" key="6">
    <source>
        <dbReference type="Proteomes" id="UP000264036"/>
    </source>
</evidence>
<dbReference type="SUPFAM" id="SSF103473">
    <property type="entry name" value="MFS general substrate transporter"/>
    <property type="match status" value="1"/>
</dbReference>
<evidence type="ECO:0000256" key="2">
    <source>
        <dbReference type="ARBA" id="ARBA00022989"/>
    </source>
</evidence>
<dbReference type="InterPro" id="IPR011701">
    <property type="entry name" value="MFS"/>
</dbReference>
<feature type="transmembrane region" description="Helical" evidence="4">
    <location>
        <begin position="113"/>
        <end position="135"/>
    </location>
</feature>
<feature type="transmembrane region" description="Helical" evidence="4">
    <location>
        <begin position="57"/>
        <end position="76"/>
    </location>
</feature>
<dbReference type="Pfam" id="PF07690">
    <property type="entry name" value="MFS_1"/>
    <property type="match status" value="1"/>
</dbReference>
<feature type="transmembrane region" description="Helical" evidence="4">
    <location>
        <begin position="177"/>
        <end position="196"/>
    </location>
</feature>
<dbReference type="NCBIfam" id="NF033733">
    <property type="entry name" value="MFS_ArsK"/>
    <property type="match status" value="1"/>
</dbReference>
<evidence type="ECO:0000256" key="3">
    <source>
        <dbReference type="ARBA" id="ARBA00023136"/>
    </source>
</evidence>
<feature type="transmembrane region" description="Helical" evidence="4">
    <location>
        <begin position="147"/>
        <end position="165"/>
    </location>
</feature>
<feature type="transmembrane region" description="Helical" evidence="4">
    <location>
        <begin position="354"/>
        <end position="374"/>
    </location>
</feature>
<dbReference type="Gene3D" id="1.20.1250.20">
    <property type="entry name" value="MFS general substrate transporter like domains"/>
    <property type="match status" value="1"/>
</dbReference>
<reference evidence="5 6" key="1">
    <citation type="journal article" date="2018" name="Nat. Biotechnol.">
        <title>A standardized bacterial taxonomy based on genome phylogeny substantially revises the tree of life.</title>
        <authorList>
            <person name="Parks D.H."/>
            <person name="Chuvochina M."/>
            <person name="Waite D.W."/>
            <person name="Rinke C."/>
            <person name="Skarshewski A."/>
            <person name="Chaumeil P.A."/>
            <person name="Hugenholtz P."/>
        </authorList>
    </citation>
    <scope>NUCLEOTIDE SEQUENCE [LARGE SCALE GENOMIC DNA]</scope>
    <source>
        <strain evidence="5">UBA10707</strain>
    </source>
</reference>
<dbReference type="Proteomes" id="UP000264036">
    <property type="component" value="Unassembled WGS sequence"/>
</dbReference>
<organism evidence="5 6">
    <name type="scientific">Advenella kashmirensis</name>
    <dbReference type="NCBI Taxonomy" id="310575"/>
    <lineage>
        <taxon>Bacteria</taxon>
        <taxon>Pseudomonadati</taxon>
        <taxon>Pseudomonadota</taxon>
        <taxon>Betaproteobacteria</taxon>
        <taxon>Burkholderiales</taxon>
        <taxon>Alcaligenaceae</taxon>
    </lineage>
</organism>
<dbReference type="AlphaFoldDB" id="A0A356LDK8"/>
<protein>
    <submittedName>
        <fullName evidence="5">MFS transporter</fullName>
    </submittedName>
</protein>
<feature type="transmembrane region" description="Helical" evidence="4">
    <location>
        <begin position="286"/>
        <end position="306"/>
    </location>
</feature>
<dbReference type="GO" id="GO:0022857">
    <property type="term" value="F:transmembrane transporter activity"/>
    <property type="evidence" value="ECO:0007669"/>
    <property type="project" value="InterPro"/>
</dbReference>
<comment type="caution">
    <text evidence="5">The sequence shown here is derived from an EMBL/GenBank/DDBJ whole genome shotgun (WGS) entry which is preliminary data.</text>
</comment>
<evidence type="ECO:0000256" key="4">
    <source>
        <dbReference type="SAM" id="Phobius"/>
    </source>
</evidence>
<feature type="transmembrane region" description="Helical" evidence="4">
    <location>
        <begin position="312"/>
        <end position="342"/>
    </location>
</feature>
<keyword evidence="3 4" id="KW-0472">Membrane</keyword>
<feature type="transmembrane region" description="Helical" evidence="4">
    <location>
        <begin position="88"/>
        <end position="107"/>
    </location>
</feature>
<keyword evidence="2 4" id="KW-1133">Transmembrane helix</keyword>